<dbReference type="Pfam" id="PF00437">
    <property type="entry name" value="T2SSE"/>
    <property type="match status" value="1"/>
</dbReference>
<organism evidence="3 4">
    <name type="scientific">Paenibacillus aestuarii</name>
    <dbReference type="NCBI Taxonomy" id="516965"/>
    <lineage>
        <taxon>Bacteria</taxon>
        <taxon>Bacillati</taxon>
        <taxon>Bacillota</taxon>
        <taxon>Bacilli</taxon>
        <taxon>Bacillales</taxon>
        <taxon>Paenibacillaceae</taxon>
        <taxon>Paenibacillus</taxon>
    </lineage>
</organism>
<accession>A0ABW0K8D2</accession>
<dbReference type="InterPro" id="IPR050921">
    <property type="entry name" value="T4SS_GSP_E_ATPase"/>
</dbReference>
<dbReference type="CDD" id="cd01130">
    <property type="entry name" value="VirB11-like_ATPase"/>
    <property type="match status" value="1"/>
</dbReference>
<dbReference type="Proteomes" id="UP001596044">
    <property type="component" value="Unassembled WGS sequence"/>
</dbReference>
<evidence type="ECO:0000313" key="3">
    <source>
        <dbReference type="EMBL" id="MFC5449111.1"/>
    </source>
</evidence>
<comment type="caution">
    <text evidence="3">The sequence shown here is derived from an EMBL/GenBank/DDBJ whole genome shotgun (WGS) entry which is preliminary data.</text>
</comment>
<dbReference type="InterPro" id="IPR027417">
    <property type="entry name" value="P-loop_NTPase"/>
</dbReference>
<dbReference type="Gene3D" id="3.40.50.300">
    <property type="entry name" value="P-loop containing nucleotide triphosphate hydrolases"/>
    <property type="match status" value="1"/>
</dbReference>
<evidence type="ECO:0000259" key="2">
    <source>
        <dbReference type="Pfam" id="PF00437"/>
    </source>
</evidence>
<sequence length="467" mass="53437">MAALPKRKLKSRFSVIEQLQKINIGSDGTATPKVSKGYLLRELNDVVRIVQEELKQFEGTEDDVNDHKEMFHQAGLGDPVAQEKVKAIIRQIINEKNLYASTGQLQDSMSLADAVFALTVGAGYIEDLYKSKDVEEVQVNNTDIYVMKDGVSILHPRKFESSEQVIRLQERLALYGRARINEQKPICHTYMYNKSRLTMTQPNYSAFPTITIRNFILRDPSLDSLVEKKTLNKEMAKVLQLLVKYHSSIIVAGGTKTGKTTSLYALAKEIPEKERILTLETEFEMMLHERMPDRNIVPFQSLPDLKISMEDAFKPLLRLSPDRIIVGEVRGSEASQSVQAALRGHDTMVSLHSKYRSMIISDIMDMVKQDGRSHDDQLLRNRIARAFNIVIFQKFVRENEFKNRRVMTEITEIVPKDNGEIEMNPLIIWDAKEGQWKRTEHKISDDLMDHMISYGASPEEFINAGVY</sequence>
<dbReference type="Gene3D" id="3.30.450.380">
    <property type="match status" value="1"/>
</dbReference>
<name>A0ABW0K8D2_9BACL</name>
<dbReference type="PANTHER" id="PTHR30486">
    <property type="entry name" value="TWITCHING MOTILITY PROTEIN PILT"/>
    <property type="match status" value="1"/>
</dbReference>
<feature type="domain" description="Bacterial type II secretion system protein E" evidence="2">
    <location>
        <begin position="138"/>
        <end position="408"/>
    </location>
</feature>
<dbReference type="InterPro" id="IPR001482">
    <property type="entry name" value="T2SS/T4SS_dom"/>
</dbReference>
<reference evidence="4" key="1">
    <citation type="journal article" date="2019" name="Int. J. Syst. Evol. Microbiol.">
        <title>The Global Catalogue of Microorganisms (GCM) 10K type strain sequencing project: providing services to taxonomists for standard genome sequencing and annotation.</title>
        <authorList>
            <consortium name="The Broad Institute Genomics Platform"/>
            <consortium name="The Broad Institute Genome Sequencing Center for Infectious Disease"/>
            <person name="Wu L."/>
            <person name="Ma J."/>
        </authorList>
    </citation>
    <scope>NUCLEOTIDE SEQUENCE [LARGE SCALE GENOMIC DNA]</scope>
    <source>
        <strain evidence="4">KACC 11904</strain>
    </source>
</reference>
<comment type="similarity">
    <text evidence="1">Belongs to the GSP E family.</text>
</comment>
<dbReference type="EMBL" id="JBHSMJ010000017">
    <property type="protein sequence ID" value="MFC5449111.1"/>
    <property type="molecule type" value="Genomic_DNA"/>
</dbReference>
<dbReference type="RefSeq" id="WP_377524725.1">
    <property type="nucleotide sequence ID" value="NZ_JBHSMJ010000017.1"/>
</dbReference>
<keyword evidence="4" id="KW-1185">Reference proteome</keyword>
<dbReference type="PANTHER" id="PTHR30486:SF6">
    <property type="entry name" value="TYPE IV PILUS RETRACTATION ATPASE PILT"/>
    <property type="match status" value="1"/>
</dbReference>
<protein>
    <submittedName>
        <fullName evidence="3">ATPase, T2SS/T4P/T4SS family</fullName>
    </submittedName>
</protein>
<dbReference type="SUPFAM" id="SSF52540">
    <property type="entry name" value="P-loop containing nucleoside triphosphate hydrolases"/>
    <property type="match status" value="1"/>
</dbReference>
<evidence type="ECO:0000313" key="4">
    <source>
        <dbReference type="Proteomes" id="UP001596044"/>
    </source>
</evidence>
<gene>
    <name evidence="3" type="ORF">ACFPOG_12635</name>
</gene>
<proteinExistence type="inferred from homology"/>
<evidence type="ECO:0000256" key="1">
    <source>
        <dbReference type="ARBA" id="ARBA00006611"/>
    </source>
</evidence>